<dbReference type="CDD" id="cd02877">
    <property type="entry name" value="GH18_hevamine_XipI_class_III"/>
    <property type="match status" value="1"/>
</dbReference>
<keyword evidence="8 17" id="KW-0378">Hydrolase</keyword>
<comment type="subcellular location">
    <subcellularLocation>
        <location evidence="2">Cell membrane</location>
        <topology evidence="2">Lipid-anchor</topology>
        <topology evidence="2">GPI-anchor</topology>
    </subcellularLocation>
</comment>
<evidence type="ECO:0000256" key="7">
    <source>
        <dbReference type="ARBA" id="ARBA00022729"/>
    </source>
</evidence>
<dbReference type="CDD" id="cd11618">
    <property type="entry name" value="ChtBD1_1"/>
    <property type="match status" value="1"/>
</dbReference>
<dbReference type="GO" id="GO:0005886">
    <property type="term" value="C:plasma membrane"/>
    <property type="evidence" value="ECO:0007669"/>
    <property type="project" value="UniProtKB-SubCell"/>
</dbReference>
<dbReference type="PROSITE" id="PS01095">
    <property type="entry name" value="GH18_1"/>
    <property type="match status" value="1"/>
</dbReference>
<evidence type="ECO:0000256" key="4">
    <source>
        <dbReference type="ARBA" id="ARBA00022475"/>
    </source>
</evidence>
<evidence type="ECO:0000259" key="20">
    <source>
        <dbReference type="PROSITE" id="PS51910"/>
    </source>
</evidence>
<comment type="similarity">
    <text evidence="16">Belongs to the glycosyl hydrolase 18 family. Chitinase class III subfamily.</text>
</comment>
<feature type="signal peptide" evidence="19">
    <location>
        <begin position="1"/>
        <end position="21"/>
    </location>
</feature>
<evidence type="ECO:0000256" key="18">
    <source>
        <dbReference type="SAM" id="MobiDB-lite"/>
    </source>
</evidence>
<dbReference type="EMBL" id="JAESVG020000003">
    <property type="protein sequence ID" value="KAG8628758.1"/>
    <property type="molecule type" value="Genomic_DNA"/>
</dbReference>
<dbReference type="SUPFAM" id="SSF51445">
    <property type="entry name" value="(Trans)glycosidases"/>
    <property type="match status" value="1"/>
</dbReference>
<evidence type="ECO:0000256" key="5">
    <source>
        <dbReference type="ARBA" id="ARBA00022622"/>
    </source>
</evidence>
<keyword evidence="11" id="KW-0325">Glycoprotein</keyword>
<evidence type="ECO:0000256" key="16">
    <source>
        <dbReference type="ARBA" id="ARBA00025727"/>
    </source>
</evidence>
<evidence type="ECO:0000313" key="21">
    <source>
        <dbReference type="EMBL" id="KAG8628758.1"/>
    </source>
</evidence>
<dbReference type="EC" id="3.2.1.14" evidence="3"/>
<keyword evidence="13" id="KW-0449">Lipoprotein</keyword>
<accession>A0A8K0L5Y7</accession>
<evidence type="ECO:0000256" key="6">
    <source>
        <dbReference type="ARBA" id="ARBA00022669"/>
    </source>
</evidence>
<keyword evidence="10" id="KW-0472">Membrane</keyword>
<feature type="compositionally biased region" description="Low complexity" evidence="18">
    <location>
        <begin position="462"/>
        <end position="474"/>
    </location>
</feature>
<dbReference type="GO" id="GO:0000272">
    <property type="term" value="P:polysaccharide catabolic process"/>
    <property type="evidence" value="ECO:0007669"/>
    <property type="project" value="UniProtKB-KW"/>
</dbReference>
<keyword evidence="14 17" id="KW-0326">Glycosidase</keyword>
<keyword evidence="22" id="KW-1185">Reference proteome</keyword>
<feature type="region of interest" description="Disordered" evidence="18">
    <location>
        <begin position="445"/>
        <end position="512"/>
    </location>
</feature>
<evidence type="ECO:0000256" key="2">
    <source>
        <dbReference type="ARBA" id="ARBA00004609"/>
    </source>
</evidence>
<evidence type="ECO:0000256" key="11">
    <source>
        <dbReference type="ARBA" id="ARBA00023180"/>
    </source>
</evidence>
<dbReference type="InterPro" id="IPR001223">
    <property type="entry name" value="Glyco_hydro18_cat"/>
</dbReference>
<feature type="chain" id="PRO_5035453857" description="chitinase" evidence="19">
    <location>
        <begin position="22"/>
        <end position="871"/>
    </location>
</feature>
<dbReference type="Proteomes" id="UP000809789">
    <property type="component" value="Unassembled WGS sequence"/>
</dbReference>
<dbReference type="GO" id="GO:0008843">
    <property type="term" value="F:endochitinase activity"/>
    <property type="evidence" value="ECO:0007669"/>
    <property type="project" value="UniProtKB-EC"/>
</dbReference>
<dbReference type="GO" id="GO:0098552">
    <property type="term" value="C:side of membrane"/>
    <property type="evidence" value="ECO:0007669"/>
    <property type="project" value="UniProtKB-KW"/>
</dbReference>
<protein>
    <recommendedName>
        <fullName evidence="3">chitinase</fullName>
        <ecNumber evidence="3">3.2.1.14</ecNumber>
    </recommendedName>
</protein>
<keyword evidence="4" id="KW-1003">Cell membrane</keyword>
<evidence type="ECO:0000256" key="17">
    <source>
        <dbReference type="RuleBase" id="RU000489"/>
    </source>
</evidence>
<evidence type="ECO:0000256" key="19">
    <source>
        <dbReference type="SAM" id="SignalP"/>
    </source>
</evidence>
<dbReference type="GO" id="GO:0006032">
    <property type="term" value="P:chitin catabolic process"/>
    <property type="evidence" value="ECO:0007669"/>
    <property type="project" value="UniProtKB-KW"/>
</dbReference>
<reference evidence="21" key="1">
    <citation type="submission" date="2021-07" db="EMBL/GenBank/DDBJ databases">
        <title>Elsinoe batatas strain:CRI-CJ2 Genome sequencing and assembly.</title>
        <authorList>
            <person name="Huang L."/>
        </authorList>
    </citation>
    <scope>NUCLEOTIDE SEQUENCE</scope>
    <source>
        <strain evidence="21">CRI-CJ2</strain>
    </source>
</reference>
<dbReference type="PANTHER" id="PTHR45708:SF47">
    <property type="entry name" value="ENDOCHITINASE A"/>
    <property type="match status" value="1"/>
</dbReference>
<feature type="compositionally biased region" description="Low complexity" evidence="18">
    <location>
        <begin position="483"/>
        <end position="506"/>
    </location>
</feature>
<dbReference type="InterPro" id="IPR045321">
    <property type="entry name" value="Cts1-like"/>
</dbReference>
<evidence type="ECO:0000256" key="8">
    <source>
        <dbReference type="ARBA" id="ARBA00022801"/>
    </source>
</evidence>
<evidence type="ECO:0000256" key="3">
    <source>
        <dbReference type="ARBA" id="ARBA00012729"/>
    </source>
</evidence>
<name>A0A8K0L5Y7_9PEZI</name>
<dbReference type="InterPro" id="IPR001579">
    <property type="entry name" value="Glyco_hydro_18_chit_AS"/>
</dbReference>
<evidence type="ECO:0000256" key="1">
    <source>
        <dbReference type="ARBA" id="ARBA00000822"/>
    </source>
</evidence>
<keyword evidence="5" id="KW-0336">GPI-anchor</keyword>
<keyword evidence="9" id="KW-0146">Chitin degradation</keyword>
<evidence type="ECO:0000256" key="10">
    <source>
        <dbReference type="ARBA" id="ARBA00023136"/>
    </source>
</evidence>
<evidence type="ECO:0000256" key="12">
    <source>
        <dbReference type="ARBA" id="ARBA00023277"/>
    </source>
</evidence>
<dbReference type="InterPro" id="IPR017853">
    <property type="entry name" value="GH"/>
</dbReference>
<sequence>MSRYGLALTAALTILITFAEAAFKAQAKNNVAVYWGHGPYQARLVETCKNPNVDVVIVGFVNVFPDQGKGGWPGTDFGNACGAATYKTKNNIQTQLLSSCPDIGPDITACQTTYGKKVLLSLGGDSPTNYFIGSDQGAVSFANFLWGAFGPITDKWTADKGPRPFGTAVVDGFDFDIESEISKAPTFKGKPVNNYKVRGYVKMIQTLKQKLYPTDKTKKYYISGSPQCLVPDDHFAKAVQTAWFDWLFIQFYNTPICSARAGVNYIEGASSIDISYTKWSQVPFFNKKAKIYIGIPGSSMASKSLDYYLPPLEADLLIRKYYSDSKFGGIMLWEATYAMDNVVCGKNYPTWIKKLLAAAETKTYINTTTDDCPSPKVKCGTCPPNPVSTDGRCGPNFGTTCSGSTFGPCCSIDGHCSSTYSVCSSPAGCDARFADCDAAAAVQPSKLKVKRQDAEELTPVDQAQSSTTSAITSSDGPSSTPALTTTSEQLPTSSTSESSTTSASPAVAELPVSSTSAADQIVFAPTGQPSTASEDFATSSSFPTLTASALGLNSSTSVEPSSTAAADTQVLAQPTSSFSNATTPRSSSVGAVNTQTNVLIPTSTFDIVAPALTPAESPATTPAPTAAAVPSAGQNFQTLTLTSTVTSTITVDGALQTITTTIPITTTIDLAFASPVSTVVTETITTCDPAVVSCSDHPESQTRTVLLTSTLTVQATVTVPASEERSTSYSTEYYTTVVNLALNPDNTLYNPHSDPTNSTRTTSITRTETILLTQTVTPMTTTDKSTTTIMQFVTVAPVAKLAVSKDVLVNRVKASGTNDLLATVDAVGGQASGTAKPLQQTGAGGRLSPKDGVAEAKVVAAVGLCIMMLLS</sequence>
<keyword evidence="15" id="KW-0624">Polysaccharide degradation</keyword>
<keyword evidence="7 19" id="KW-0732">Signal</keyword>
<evidence type="ECO:0000256" key="14">
    <source>
        <dbReference type="ARBA" id="ARBA00023295"/>
    </source>
</evidence>
<dbReference type="GO" id="GO:0005576">
    <property type="term" value="C:extracellular region"/>
    <property type="evidence" value="ECO:0007669"/>
    <property type="project" value="TreeGrafter"/>
</dbReference>
<dbReference type="Pfam" id="PF00704">
    <property type="entry name" value="Glyco_hydro_18"/>
    <property type="match status" value="1"/>
</dbReference>
<keyword evidence="12" id="KW-0119">Carbohydrate metabolism</keyword>
<gene>
    <name evidence="21" type="ORF">KVT40_002623</name>
</gene>
<evidence type="ECO:0000313" key="22">
    <source>
        <dbReference type="Proteomes" id="UP000809789"/>
    </source>
</evidence>
<feature type="domain" description="GH18" evidence="20">
    <location>
        <begin position="29"/>
        <end position="350"/>
    </location>
</feature>
<keyword evidence="6" id="KW-0147">Chitin-binding</keyword>
<evidence type="ECO:0000256" key="9">
    <source>
        <dbReference type="ARBA" id="ARBA00023024"/>
    </source>
</evidence>
<dbReference type="Gene3D" id="3.20.20.80">
    <property type="entry name" value="Glycosidases"/>
    <property type="match status" value="1"/>
</dbReference>
<dbReference type="OrthoDB" id="6020543at2759"/>
<dbReference type="InterPro" id="IPR050542">
    <property type="entry name" value="Glycosyl_Hydrlase18_Chitinase"/>
</dbReference>
<organism evidence="21 22">
    <name type="scientific">Elsinoe batatas</name>
    <dbReference type="NCBI Taxonomy" id="2601811"/>
    <lineage>
        <taxon>Eukaryota</taxon>
        <taxon>Fungi</taxon>
        <taxon>Dikarya</taxon>
        <taxon>Ascomycota</taxon>
        <taxon>Pezizomycotina</taxon>
        <taxon>Dothideomycetes</taxon>
        <taxon>Dothideomycetidae</taxon>
        <taxon>Myriangiales</taxon>
        <taxon>Elsinoaceae</taxon>
        <taxon>Elsinoe</taxon>
    </lineage>
</organism>
<evidence type="ECO:0000256" key="15">
    <source>
        <dbReference type="ARBA" id="ARBA00023326"/>
    </source>
</evidence>
<dbReference type="PANTHER" id="PTHR45708">
    <property type="entry name" value="ENDOCHITINASE"/>
    <property type="match status" value="1"/>
</dbReference>
<dbReference type="AlphaFoldDB" id="A0A8K0L5Y7"/>
<comment type="catalytic activity">
    <reaction evidence="1">
        <text>Random endo-hydrolysis of N-acetyl-beta-D-glucosaminide (1-&gt;4)-beta-linkages in chitin and chitodextrins.</text>
        <dbReference type="EC" id="3.2.1.14"/>
    </reaction>
</comment>
<dbReference type="GO" id="GO:0008061">
    <property type="term" value="F:chitin binding"/>
    <property type="evidence" value="ECO:0007669"/>
    <property type="project" value="UniProtKB-KW"/>
</dbReference>
<proteinExistence type="inferred from homology"/>
<evidence type="ECO:0000256" key="13">
    <source>
        <dbReference type="ARBA" id="ARBA00023288"/>
    </source>
</evidence>
<dbReference type="PROSITE" id="PS51910">
    <property type="entry name" value="GH18_2"/>
    <property type="match status" value="1"/>
</dbReference>
<comment type="caution">
    <text evidence="21">The sequence shown here is derived from an EMBL/GenBank/DDBJ whole genome shotgun (WGS) entry which is preliminary data.</text>
</comment>